<reference evidence="4" key="1">
    <citation type="submission" date="2015-07" db="EMBL/GenBank/DDBJ databases">
        <title>Genome sequencing project for genomic taxonomy and phylogenomics of Bacillus-like bacteria.</title>
        <authorList>
            <person name="Liu B."/>
            <person name="Wang J."/>
            <person name="Zhu Y."/>
            <person name="Liu G."/>
            <person name="Chen Q."/>
            <person name="Chen Z."/>
            <person name="Lan J."/>
            <person name="Che J."/>
            <person name="Ge C."/>
            <person name="Shi H."/>
            <person name="Pan Z."/>
            <person name="Liu X."/>
        </authorList>
    </citation>
    <scope>NUCLEOTIDE SEQUENCE [LARGE SCALE GENOMIC DNA]</scope>
    <source>
        <strain evidence="4">FJAT-27997</strain>
    </source>
</reference>
<dbReference type="AlphaFoldDB" id="A0A0K9GR11"/>
<dbReference type="Pfam" id="PF13038">
    <property type="entry name" value="DUF3899"/>
    <property type="match status" value="1"/>
</dbReference>
<dbReference type="RefSeq" id="WP_049680422.1">
    <property type="nucleotide sequence ID" value="NZ_LFZW01000001.1"/>
</dbReference>
<feature type="transmembrane region" description="Helical" evidence="1">
    <location>
        <begin position="35"/>
        <end position="57"/>
    </location>
</feature>
<feature type="transmembrane region" description="Helical" evidence="1">
    <location>
        <begin position="88"/>
        <end position="114"/>
    </location>
</feature>
<dbReference type="STRING" id="1679170.AC625_05810"/>
<keyword evidence="4" id="KW-1185">Reference proteome</keyword>
<keyword evidence="1" id="KW-0812">Transmembrane</keyword>
<feature type="domain" description="DUF3899" evidence="2">
    <location>
        <begin position="33"/>
        <end position="113"/>
    </location>
</feature>
<evidence type="ECO:0000313" key="4">
    <source>
        <dbReference type="Proteomes" id="UP000037146"/>
    </source>
</evidence>
<name>A0A0K9GR11_9BACI</name>
<proteinExistence type="predicted"/>
<sequence length="115" mass="13621">MKKTMIWTMVMFLLSLLLSLVFYHEITLRSFLDMIFYITGCLLTFSLFTLVLQKGFFDVIHYSFRKVLPSKSTEREEEREMRRLSDLITLNLSVPFSAGFILLLILIIGLYVYYL</sequence>
<organism evidence="3 4">
    <name type="scientific">Peribacillus loiseleuriae</name>
    <dbReference type="NCBI Taxonomy" id="1679170"/>
    <lineage>
        <taxon>Bacteria</taxon>
        <taxon>Bacillati</taxon>
        <taxon>Bacillota</taxon>
        <taxon>Bacilli</taxon>
        <taxon>Bacillales</taxon>
        <taxon>Bacillaceae</taxon>
        <taxon>Peribacillus</taxon>
    </lineage>
</organism>
<dbReference type="InterPro" id="IPR025007">
    <property type="entry name" value="DUF3899"/>
</dbReference>
<evidence type="ECO:0000313" key="3">
    <source>
        <dbReference type="EMBL" id="KMY49090.1"/>
    </source>
</evidence>
<feature type="transmembrane region" description="Helical" evidence="1">
    <location>
        <begin position="5"/>
        <end position="23"/>
    </location>
</feature>
<protein>
    <recommendedName>
        <fullName evidence="2">DUF3899 domain-containing protein</fullName>
    </recommendedName>
</protein>
<gene>
    <name evidence="3" type="ORF">AC625_05810</name>
</gene>
<keyword evidence="1" id="KW-0472">Membrane</keyword>
<dbReference type="PATRIC" id="fig|1679170.3.peg.1241"/>
<evidence type="ECO:0000259" key="2">
    <source>
        <dbReference type="Pfam" id="PF13038"/>
    </source>
</evidence>
<keyword evidence="1" id="KW-1133">Transmembrane helix</keyword>
<dbReference type="EMBL" id="LFZW01000001">
    <property type="protein sequence ID" value="KMY49090.1"/>
    <property type="molecule type" value="Genomic_DNA"/>
</dbReference>
<dbReference type="Proteomes" id="UP000037146">
    <property type="component" value="Unassembled WGS sequence"/>
</dbReference>
<accession>A0A0K9GR11</accession>
<comment type="caution">
    <text evidence="3">The sequence shown here is derived from an EMBL/GenBank/DDBJ whole genome shotgun (WGS) entry which is preliminary data.</text>
</comment>
<evidence type="ECO:0000256" key="1">
    <source>
        <dbReference type="SAM" id="Phobius"/>
    </source>
</evidence>
<dbReference type="OrthoDB" id="2989943at2"/>